<dbReference type="Pfam" id="PF14559">
    <property type="entry name" value="TPR_19"/>
    <property type="match status" value="2"/>
</dbReference>
<evidence type="ECO:0000256" key="2">
    <source>
        <dbReference type="ARBA" id="ARBA00022676"/>
    </source>
</evidence>
<dbReference type="EMBL" id="CP025612">
    <property type="protein sequence ID" value="AUN32040.1"/>
    <property type="molecule type" value="Genomic_DNA"/>
</dbReference>
<dbReference type="InterPro" id="IPR019734">
    <property type="entry name" value="TPR_rpt"/>
</dbReference>
<keyword evidence="5" id="KW-1185">Reference proteome</keyword>
<dbReference type="GO" id="GO:0016757">
    <property type="term" value="F:glycosyltransferase activity"/>
    <property type="evidence" value="ECO:0007669"/>
    <property type="project" value="UniProtKB-KW"/>
</dbReference>
<dbReference type="OrthoDB" id="6193797at2"/>
<dbReference type="SUPFAM" id="SSF48452">
    <property type="entry name" value="TPR-like"/>
    <property type="match status" value="2"/>
</dbReference>
<dbReference type="RefSeq" id="WP_102113592.1">
    <property type="nucleotide sequence ID" value="NZ_BMGN01000006.1"/>
</dbReference>
<dbReference type="PROSITE" id="PS50005">
    <property type="entry name" value="TPR"/>
    <property type="match status" value="9"/>
</dbReference>
<evidence type="ECO:0000313" key="4">
    <source>
        <dbReference type="EMBL" id="AUN32040.1"/>
    </source>
</evidence>
<organism evidence="4 5">
    <name type="scientific">Niveispirillum cyanobacteriorum</name>
    <dbReference type="NCBI Taxonomy" id="1612173"/>
    <lineage>
        <taxon>Bacteria</taxon>
        <taxon>Pseudomonadati</taxon>
        <taxon>Pseudomonadota</taxon>
        <taxon>Alphaproteobacteria</taxon>
        <taxon>Rhodospirillales</taxon>
        <taxon>Azospirillaceae</taxon>
        <taxon>Niveispirillum</taxon>
    </lineage>
</organism>
<dbReference type="SUPFAM" id="SSF53756">
    <property type="entry name" value="UDP-Glycosyltransferase/glycogen phosphorylase"/>
    <property type="match status" value="1"/>
</dbReference>
<dbReference type="PANTHER" id="PTHR44835">
    <property type="entry name" value="UDP-N-ACETYLGLUCOSAMINE--PEPTIDE N-ACETYLGLUCOSAMINYLTRANSFERASE SPINDLY-RELATED"/>
    <property type="match status" value="1"/>
</dbReference>
<gene>
    <name evidence="4" type="ORF">C0V82_16580</name>
</gene>
<evidence type="ECO:0000256" key="1">
    <source>
        <dbReference type="ARBA" id="ARBA00004922"/>
    </source>
</evidence>
<keyword evidence="3" id="KW-0808">Transferase</keyword>
<sequence length="663" mass="71249">MTGVPVTAEQAVRMHQDGDLAGAARAYRALLTRDPRNAQLLNLLGVALLQMGDPVEAVRLLKEAAKRQPQAADIQDNLGSALRAAGHPAPAVEAHRKALQQRPDHSPYLFNLGNAYAAMGAHRQAIDAYRRSLDGRPGHAGAMFNLANSQRAIGELEAAVASYRQLLAANPSHAQAWNNLGAVLALRGELAGAEQAYRQALAARPGHAETLSNLGNVLVERGKLGEALAFHRAAVDAAPESSEAFIFLGVALQELDQMDAAIDAYRLGLCLEQDNVQGLTNLGAALELTGQLAEAETVLSRALTIAPGSGEVWGNLGLCRLAQGDRARGCAAIDRALELDPDLARVRVARALLRLDDGALCEGWSDYAWRFAAGEALPDRHFTVPLWSGDKASNKRLLIWREQGLGDELMFASFYPEAISRVGQAVIECDPRLVGLFTRSFPSASIRAQRLPPDGSDAPERPDADLHVPAGDLAGLLAPSLSGFTGAPYLVVDRKRSEMSRQWLAELPPGLRVGICWRSRLITTRRRHNYADVSAWAPLLAMPDIQVVNLQYSARDEEIEALGREGRVLHTMPGLDLTNDLEGLAALIANLDLVITAPTAVGELAGAVGTPVWRIVGGRDWSTLGAATRPWFSSMRLFLHSSGVDGGLGEIIRFLKKNLPLHG</sequence>
<dbReference type="SMART" id="SM00028">
    <property type="entry name" value="TPR"/>
    <property type="match status" value="9"/>
</dbReference>
<name>A0A2K9NFY8_9PROT</name>
<dbReference type="InterPro" id="IPR011990">
    <property type="entry name" value="TPR-like_helical_dom_sf"/>
</dbReference>
<dbReference type="Gene3D" id="3.40.50.2000">
    <property type="entry name" value="Glycogen Phosphorylase B"/>
    <property type="match status" value="1"/>
</dbReference>
<dbReference type="InterPro" id="IPR051939">
    <property type="entry name" value="Glycosyltr_41/O-GlcNAc_trsf"/>
</dbReference>
<comment type="pathway">
    <text evidence="1">Protein modification; protein glycosylation.</text>
</comment>
<dbReference type="Pfam" id="PF13432">
    <property type="entry name" value="TPR_16"/>
    <property type="match status" value="3"/>
</dbReference>
<dbReference type="AlphaFoldDB" id="A0A2K9NFY8"/>
<reference evidence="4 5" key="1">
    <citation type="submission" date="2017-12" db="EMBL/GenBank/DDBJ databases">
        <title>Genomes of bacteria within cyanobacterial aggregates.</title>
        <authorList>
            <person name="Cai H."/>
        </authorList>
    </citation>
    <scope>NUCLEOTIDE SEQUENCE [LARGE SCALE GENOMIC DNA]</scope>
    <source>
        <strain evidence="4 5">TH16</strain>
    </source>
</reference>
<dbReference type="PANTHER" id="PTHR44835:SF1">
    <property type="entry name" value="PROTEIN O-GLCNAC TRANSFERASE"/>
    <property type="match status" value="1"/>
</dbReference>
<proteinExistence type="predicted"/>
<evidence type="ECO:0000256" key="3">
    <source>
        <dbReference type="ARBA" id="ARBA00022679"/>
    </source>
</evidence>
<protein>
    <submittedName>
        <fullName evidence="4">Uncharacterized protein</fullName>
    </submittedName>
</protein>
<dbReference type="KEGG" id="ncb:C0V82_16580"/>
<dbReference type="Proteomes" id="UP000234752">
    <property type="component" value="Chromosome eg_2"/>
</dbReference>
<evidence type="ECO:0000313" key="5">
    <source>
        <dbReference type="Proteomes" id="UP000234752"/>
    </source>
</evidence>
<dbReference type="Gene3D" id="1.25.40.10">
    <property type="entry name" value="Tetratricopeptide repeat domain"/>
    <property type="match status" value="4"/>
</dbReference>
<accession>A0A2K9NFY8</accession>
<keyword evidence="2" id="KW-0328">Glycosyltransferase</keyword>